<feature type="transmembrane region" description="Helical" evidence="5">
    <location>
        <begin position="70"/>
        <end position="92"/>
    </location>
</feature>
<feature type="transmembrane region" description="Helical" evidence="5">
    <location>
        <begin position="127"/>
        <end position="151"/>
    </location>
</feature>
<dbReference type="Gene3D" id="1.20.1530.20">
    <property type="match status" value="1"/>
</dbReference>
<protein>
    <submittedName>
        <fullName evidence="6">Putative transmembrane transport protein</fullName>
    </submittedName>
</protein>
<evidence type="ECO:0000313" key="6">
    <source>
        <dbReference type="EMBL" id="STZ67222.1"/>
    </source>
</evidence>
<feature type="transmembrane region" description="Helical" evidence="5">
    <location>
        <begin position="225"/>
        <end position="247"/>
    </location>
</feature>
<dbReference type="GO" id="GO:0016020">
    <property type="term" value="C:membrane"/>
    <property type="evidence" value="ECO:0007669"/>
    <property type="project" value="UniProtKB-SubCell"/>
</dbReference>
<feature type="transmembrane region" description="Helical" evidence="5">
    <location>
        <begin position="98"/>
        <end position="120"/>
    </location>
</feature>
<dbReference type="Pfam" id="PF01758">
    <property type="entry name" value="SBF"/>
    <property type="match status" value="1"/>
</dbReference>
<dbReference type="InterPro" id="IPR002657">
    <property type="entry name" value="BilAc:Na_symport/Acr3"/>
</dbReference>
<evidence type="ECO:0000256" key="3">
    <source>
        <dbReference type="ARBA" id="ARBA00022989"/>
    </source>
</evidence>
<dbReference type="Proteomes" id="UP000254927">
    <property type="component" value="Unassembled WGS sequence"/>
</dbReference>
<evidence type="ECO:0000256" key="1">
    <source>
        <dbReference type="ARBA" id="ARBA00004141"/>
    </source>
</evidence>
<reference evidence="6 7" key="1">
    <citation type="submission" date="2018-06" db="EMBL/GenBank/DDBJ databases">
        <authorList>
            <consortium name="Pathogen Informatics"/>
            <person name="Doyle S."/>
        </authorList>
    </citation>
    <scope>NUCLEOTIDE SEQUENCE [LARGE SCALE GENOMIC DNA]</scope>
    <source>
        <strain evidence="6 7">NCTC10660</strain>
    </source>
</reference>
<comment type="subcellular location">
    <subcellularLocation>
        <location evidence="1">Membrane</location>
        <topology evidence="1">Multi-pass membrane protein</topology>
    </subcellularLocation>
</comment>
<sequence>MNALKTISDFFGKTFALWAALTAVAAYSLPEAFVWLKPYITWLLGVIMFGMGLTLSPSDFKILGQHPKSVLAGVVAQFVIMPLTAYVLAVTLQLPPAIAAGVILVGACPGGTASNVMTFLARGNVALSVAVTSVSTLLAPVLTPAIFYLLAHQWLDISASAMLMDILKIVMLPIVLGVLCNLFLHRQTKAVEGVLPLVSVVSIALIIGAVVALNRTKIAEAGGLIFGVVMLHNCIGYLLGFFAAKFIKLPYDAQKTLAIEVGMQNSGLAAGLAMKYFDPIAAVPGAIFSVWHNISGSLLASYWAAKAAKEERHEQEGQDKQAV</sequence>
<feature type="transmembrane region" description="Helical" evidence="5">
    <location>
        <begin position="157"/>
        <end position="182"/>
    </location>
</feature>
<accession>A0A378TYR1</accession>
<feature type="transmembrane region" description="Helical" evidence="5">
    <location>
        <begin position="194"/>
        <end position="213"/>
    </location>
</feature>
<dbReference type="EMBL" id="UGQW01000002">
    <property type="protein sequence ID" value="STZ67222.1"/>
    <property type="molecule type" value="Genomic_DNA"/>
</dbReference>
<evidence type="ECO:0000256" key="4">
    <source>
        <dbReference type="ARBA" id="ARBA00023136"/>
    </source>
</evidence>
<feature type="transmembrane region" description="Helical" evidence="5">
    <location>
        <begin position="40"/>
        <end position="58"/>
    </location>
</feature>
<gene>
    <name evidence="6" type="ORF">NCTC10660_00696</name>
</gene>
<dbReference type="PANTHER" id="PTHR10361:SF28">
    <property type="entry name" value="P3 PROTEIN-RELATED"/>
    <property type="match status" value="1"/>
</dbReference>
<evidence type="ECO:0000313" key="7">
    <source>
        <dbReference type="Proteomes" id="UP000254927"/>
    </source>
</evidence>
<dbReference type="GeneID" id="93351697"/>
<dbReference type="InterPro" id="IPR038770">
    <property type="entry name" value="Na+/solute_symporter_sf"/>
</dbReference>
<dbReference type="InterPro" id="IPR004710">
    <property type="entry name" value="Bilac:Na_transpt"/>
</dbReference>
<dbReference type="AlphaFoldDB" id="A0A378TYR1"/>
<evidence type="ECO:0000256" key="2">
    <source>
        <dbReference type="ARBA" id="ARBA00022692"/>
    </source>
</evidence>
<keyword evidence="2 5" id="KW-0812">Transmembrane</keyword>
<name>A0A378TYR1_NEIEL</name>
<evidence type="ECO:0000256" key="5">
    <source>
        <dbReference type="SAM" id="Phobius"/>
    </source>
</evidence>
<dbReference type="RefSeq" id="WP_074896136.1">
    <property type="nucleotide sequence ID" value="NZ_CP031252.1"/>
</dbReference>
<proteinExistence type="predicted"/>
<keyword evidence="3 5" id="KW-1133">Transmembrane helix</keyword>
<dbReference type="PANTHER" id="PTHR10361">
    <property type="entry name" value="SODIUM-BILE ACID COTRANSPORTER"/>
    <property type="match status" value="1"/>
</dbReference>
<keyword evidence="4 5" id="KW-0472">Membrane</keyword>
<organism evidence="6 7">
    <name type="scientific">Neisseria elongata</name>
    <dbReference type="NCBI Taxonomy" id="495"/>
    <lineage>
        <taxon>Bacteria</taxon>
        <taxon>Pseudomonadati</taxon>
        <taxon>Pseudomonadota</taxon>
        <taxon>Betaproteobacteria</taxon>
        <taxon>Neisseriales</taxon>
        <taxon>Neisseriaceae</taxon>
        <taxon>Neisseria</taxon>
    </lineage>
</organism>